<dbReference type="GO" id="GO:1990170">
    <property type="term" value="P:stress response to cadmium ion"/>
    <property type="evidence" value="ECO:0007669"/>
    <property type="project" value="TreeGrafter"/>
</dbReference>
<dbReference type="EMBL" id="QQAY01000016">
    <property type="protein sequence ID" value="RDI39040.1"/>
    <property type="molecule type" value="Genomic_DNA"/>
</dbReference>
<protein>
    <submittedName>
        <fullName evidence="2">Protein arginine kinase activator</fullName>
    </submittedName>
</protein>
<dbReference type="InterPro" id="IPR025542">
    <property type="entry name" value="YacH"/>
</dbReference>
<dbReference type="GO" id="GO:0008270">
    <property type="term" value="F:zinc ion binding"/>
    <property type="evidence" value="ECO:0007669"/>
    <property type="project" value="TreeGrafter"/>
</dbReference>
<dbReference type="Gene3D" id="4.10.860.10">
    <property type="entry name" value="UVR domain"/>
    <property type="match status" value="1"/>
</dbReference>
<dbReference type="AlphaFoldDB" id="A0A370G756"/>
<keyword evidence="2" id="KW-0418">Kinase</keyword>
<evidence type="ECO:0000259" key="1">
    <source>
        <dbReference type="PROSITE" id="PS50151"/>
    </source>
</evidence>
<keyword evidence="3" id="KW-1185">Reference proteome</keyword>
<dbReference type="GO" id="GO:0016301">
    <property type="term" value="F:kinase activity"/>
    <property type="evidence" value="ECO:0007669"/>
    <property type="project" value="UniProtKB-KW"/>
</dbReference>
<evidence type="ECO:0000313" key="2">
    <source>
        <dbReference type="EMBL" id="RDI39040.1"/>
    </source>
</evidence>
<dbReference type="PROSITE" id="PS50151">
    <property type="entry name" value="UVR"/>
    <property type="match status" value="1"/>
</dbReference>
<evidence type="ECO:0000313" key="3">
    <source>
        <dbReference type="Proteomes" id="UP000255326"/>
    </source>
</evidence>
<dbReference type="GO" id="GO:0050897">
    <property type="term" value="F:cobalt ion binding"/>
    <property type="evidence" value="ECO:0007669"/>
    <property type="project" value="TreeGrafter"/>
</dbReference>
<name>A0A370G756_9BACI</name>
<dbReference type="InterPro" id="IPR036876">
    <property type="entry name" value="UVR_dom_sf"/>
</dbReference>
<dbReference type="InterPro" id="IPR001943">
    <property type="entry name" value="UVR_dom"/>
</dbReference>
<dbReference type="GO" id="GO:1990169">
    <property type="term" value="P:stress response to copper ion"/>
    <property type="evidence" value="ECO:0007669"/>
    <property type="project" value="TreeGrafter"/>
</dbReference>
<dbReference type="PIRSF" id="PIRSF015034">
    <property type="entry name" value="YacH"/>
    <property type="match status" value="1"/>
</dbReference>
<dbReference type="Pfam" id="PF02151">
    <property type="entry name" value="UVR"/>
    <property type="match status" value="1"/>
</dbReference>
<dbReference type="SUPFAM" id="SSF46600">
    <property type="entry name" value="C-terminal UvrC-binding domain of UvrB"/>
    <property type="match status" value="1"/>
</dbReference>
<dbReference type="PANTHER" id="PTHR38430:SF1">
    <property type="entry name" value="PROTEIN-ARGININE KINASE ACTIVATOR PROTEIN"/>
    <property type="match status" value="1"/>
</dbReference>
<feature type="domain" description="UVR" evidence="1">
    <location>
        <begin position="137"/>
        <end position="172"/>
    </location>
</feature>
<dbReference type="RefSeq" id="WP_114746879.1">
    <property type="nucleotide sequence ID" value="NZ_QQAY01000016.1"/>
</dbReference>
<dbReference type="GO" id="GO:0005507">
    <property type="term" value="F:copper ion binding"/>
    <property type="evidence" value="ECO:0007669"/>
    <property type="project" value="TreeGrafter"/>
</dbReference>
<reference evidence="2 3" key="1">
    <citation type="submission" date="2018-07" db="EMBL/GenBank/DDBJ databases">
        <title>Genomic Encyclopedia of Type Strains, Phase IV (KMG-IV): sequencing the most valuable type-strain genomes for metagenomic binning, comparative biology and taxonomic classification.</title>
        <authorList>
            <person name="Goeker M."/>
        </authorList>
    </citation>
    <scope>NUCLEOTIDE SEQUENCE [LARGE SCALE GENOMIC DNA]</scope>
    <source>
        <strain evidence="2 3">DSM 25281</strain>
    </source>
</reference>
<dbReference type="GO" id="GO:0046870">
    <property type="term" value="F:cadmium ion binding"/>
    <property type="evidence" value="ECO:0007669"/>
    <property type="project" value="TreeGrafter"/>
</dbReference>
<proteinExistence type="predicted"/>
<organism evidence="2 3">
    <name type="scientific">Falsibacillus pallidus</name>
    <dbReference type="NCBI Taxonomy" id="493781"/>
    <lineage>
        <taxon>Bacteria</taxon>
        <taxon>Bacillati</taxon>
        <taxon>Bacillota</taxon>
        <taxon>Bacilli</taxon>
        <taxon>Bacillales</taxon>
        <taxon>Bacillaceae</taxon>
        <taxon>Falsibacillus</taxon>
    </lineage>
</organism>
<dbReference type="PANTHER" id="PTHR38430">
    <property type="entry name" value="PROTEIN-ARGININE KINASE ACTIVATOR PROTEIN"/>
    <property type="match status" value="1"/>
</dbReference>
<dbReference type="Proteomes" id="UP000255326">
    <property type="component" value="Unassembled WGS sequence"/>
</dbReference>
<comment type="caution">
    <text evidence="2">The sequence shown here is derived from an EMBL/GenBank/DDBJ whole genome shotgun (WGS) entry which is preliminary data.</text>
</comment>
<gene>
    <name evidence="2" type="ORF">DFR59_11678</name>
</gene>
<sequence length="180" mass="20444">MICQECNERPATLHFTKIINGQKTEFHLCEKCAQDKGESFLFGDSSGFSINNLLAGLFSSDNIFQKEKQTLPKNEVVQCERCSMTLPQFINIGRFGCPNCYHAFRNHLDSILKRLHSGNTAHHGKIPERMGGSIHTKKQIHVLKEEMKAFIETEEFEKAAELRDEIRSLEKSLKQGGESS</sequence>
<accession>A0A370G756</accession>
<dbReference type="OrthoDB" id="9788704at2"/>
<keyword evidence="2" id="KW-0808">Transferase</keyword>